<dbReference type="EMBL" id="QXGB01000390">
    <property type="protein sequence ID" value="KAE9216821.1"/>
    <property type="molecule type" value="Genomic_DNA"/>
</dbReference>
<evidence type="ECO:0000313" key="13">
    <source>
        <dbReference type="Proteomes" id="UP000440367"/>
    </source>
</evidence>
<dbReference type="EMBL" id="QXGA01000363">
    <property type="protein sequence ID" value="KAE9147209.1"/>
    <property type="molecule type" value="Genomic_DNA"/>
</dbReference>
<dbReference type="EMBL" id="QXFZ01000153">
    <property type="protein sequence ID" value="KAE9129868.1"/>
    <property type="molecule type" value="Genomic_DNA"/>
</dbReference>
<dbReference type="Proteomes" id="UP000441208">
    <property type="component" value="Unassembled WGS sequence"/>
</dbReference>
<evidence type="ECO:0000313" key="6">
    <source>
        <dbReference type="EMBL" id="KAE9147209.1"/>
    </source>
</evidence>
<name>A0A6A3F6Q9_9STRA</name>
<dbReference type="Gene3D" id="1.20.1250.20">
    <property type="entry name" value="MFS general substrate transporter like domains"/>
    <property type="match status" value="2"/>
</dbReference>
<dbReference type="Proteomes" id="UP000429523">
    <property type="component" value="Unassembled WGS sequence"/>
</dbReference>
<evidence type="ECO:0000313" key="2">
    <source>
        <dbReference type="EMBL" id="KAE8940067.1"/>
    </source>
</evidence>
<comment type="caution">
    <text evidence="2">The sequence shown here is derived from an EMBL/GenBank/DDBJ whole genome shotgun (WGS) entry which is preliminary data.</text>
</comment>
<dbReference type="Proteomes" id="UP000488956">
    <property type="component" value="Unassembled WGS sequence"/>
</dbReference>
<evidence type="ECO:0000313" key="16">
    <source>
        <dbReference type="Proteomes" id="UP000460718"/>
    </source>
</evidence>
<dbReference type="EMBL" id="QXGF01000449">
    <property type="protein sequence ID" value="KAE8940067.1"/>
    <property type="molecule type" value="Genomic_DNA"/>
</dbReference>
<evidence type="ECO:0000313" key="3">
    <source>
        <dbReference type="EMBL" id="KAE9002616.1"/>
    </source>
</evidence>
<dbReference type="OrthoDB" id="10285441at2759"/>
<dbReference type="Proteomes" id="UP000440732">
    <property type="component" value="Unassembled WGS sequence"/>
</dbReference>
<evidence type="ECO:0000313" key="7">
    <source>
        <dbReference type="EMBL" id="KAE9216821.1"/>
    </source>
</evidence>
<keyword evidence="1" id="KW-1133">Transmembrane helix</keyword>
<proteinExistence type="predicted"/>
<dbReference type="InterPro" id="IPR036259">
    <property type="entry name" value="MFS_trans_sf"/>
</dbReference>
<evidence type="ECO:0000313" key="10">
    <source>
        <dbReference type="Proteomes" id="UP000429523"/>
    </source>
</evidence>
<dbReference type="Proteomes" id="UP000460718">
    <property type="component" value="Unassembled WGS sequence"/>
</dbReference>
<feature type="transmembrane region" description="Helical" evidence="1">
    <location>
        <begin position="190"/>
        <end position="209"/>
    </location>
</feature>
<dbReference type="EMBL" id="QXFX01000359">
    <property type="protein sequence ID" value="KAE9118797.1"/>
    <property type="molecule type" value="Genomic_DNA"/>
</dbReference>
<dbReference type="EMBL" id="QXFW01000805">
    <property type="protein sequence ID" value="KAE9002616.1"/>
    <property type="molecule type" value="Genomic_DNA"/>
</dbReference>
<evidence type="ECO:0000256" key="1">
    <source>
        <dbReference type="SAM" id="Phobius"/>
    </source>
</evidence>
<dbReference type="EMBL" id="QXGD01000405">
    <property type="protein sequence ID" value="KAE9240593.1"/>
    <property type="molecule type" value="Genomic_DNA"/>
</dbReference>
<accession>A0A6A3F6Q9</accession>
<keyword evidence="1" id="KW-0812">Transmembrane</keyword>
<reference evidence="10 11" key="1">
    <citation type="submission" date="2018-08" db="EMBL/GenBank/DDBJ databases">
        <title>Genomic investigation of the strawberry pathogen Phytophthora fragariae indicates pathogenicity is determined by transcriptional variation in three key races.</title>
        <authorList>
            <person name="Adams T.M."/>
            <person name="Armitage A.D."/>
            <person name="Sobczyk M.K."/>
            <person name="Bates H.J."/>
            <person name="Dunwell J.M."/>
            <person name="Nellist C.F."/>
            <person name="Harrison R.J."/>
        </authorList>
    </citation>
    <scope>NUCLEOTIDE SEQUENCE [LARGE SCALE GENOMIC DNA]</scope>
    <source>
        <strain evidence="9 12">A4</strain>
        <strain evidence="8 13">BC-1</strain>
        <strain evidence="7 11">NOV-27</strain>
        <strain evidence="6 14">NOV-5</strain>
        <strain evidence="5 15">NOV-71</strain>
        <strain evidence="2 10">NOV-9</strain>
        <strain evidence="4 17">ONT-3</strain>
        <strain evidence="3 16">SCRP245</strain>
    </source>
</reference>
<dbReference type="Proteomes" id="UP000440367">
    <property type="component" value="Unassembled WGS sequence"/>
</dbReference>
<evidence type="ECO:0000313" key="8">
    <source>
        <dbReference type="EMBL" id="KAE9240593.1"/>
    </source>
</evidence>
<sequence>MIVIATVIWVYFGRTSTFMESATLGGRFDGDLVDGVKQVVRILPLNAIQVDFWMCQNSNQSIIQQTDVRLGTGSDESQMPGTHRPNNQPYQLHALRPARGESHLPGVHEVRGQTSDRYGKVLAGTAQYVDANGDTQFILNDDCGQAMNDIPWWTAVPQYLLIALAEVLAAVASYDINYSEVPQSRRSTSIALAFFTLLSVLVLLFGKCIPSNLNDGRMKNLFFTLGGIMVLTIGLYVAS</sequence>
<keyword evidence="11" id="KW-1185">Reference proteome</keyword>
<gene>
    <name evidence="9" type="ORF">PF001_g8031</name>
    <name evidence="8" type="ORF">PF002_g9685</name>
    <name evidence="7" type="ORF">PF005_g8890</name>
    <name evidence="6" type="ORF">PF006_g8089</name>
    <name evidence="5" type="ORF">PF007_g4729</name>
    <name evidence="2" type="ORF">PF009_g10120</name>
    <name evidence="4" type="ORF">PF010_g8086</name>
    <name evidence="3" type="ORF">PF011_g13234</name>
</gene>
<dbReference type="AlphaFoldDB" id="A0A6A3F6Q9"/>
<evidence type="ECO:0000313" key="11">
    <source>
        <dbReference type="Proteomes" id="UP000433483"/>
    </source>
</evidence>
<dbReference type="Proteomes" id="UP000433483">
    <property type="component" value="Unassembled WGS sequence"/>
</dbReference>
<keyword evidence="1" id="KW-0472">Membrane</keyword>
<protein>
    <submittedName>
        <fullName evidence="2">Uncharacterized protein</fullName>
    </submittedName>
</protein>
<evidence type="ECO:0000313" key="4">
    <source>
        <dbReference type="EMBL" id="KAE9118797.1"/>
    </source>
</evidence>
<feature type="transmembrane region" description="Helical" evidence="1">
    <location>
        <begin position="221"/>
        <end position="238"/>
    </location>
</feature>
<evidence type="ECO:0000313" key="15">
    <source>
        <dbReference type="Proteomes" id="UP000441208"/>
    </source>
</evidence>
<evidence type="ECO:0000313" key="5">
    <source>
        <dbReference type="EMBL" id="KAE9129868.1"/>
    </source>
</evidence>
<dbReference type="EMBL" id="QXGE01000355">
    <property type="protein sequence ID" value="KAE9314938.1"/>
    <property type="molecule type" value="Genomic_DNA"/>
</dbReference>
<evidence type="ECO:0000313" key="14">
    <source>
        <dbReference type="Proteomes" id="UP000440732"/>
    </source>
</evidence>
<evidence type="ECO:0000313" key="12">
    <source>
        <dbReference type="Proteomes" id="UP000437068"/>
    </source>
</evidence>
<dbReference type="PANTHER" id="PTHR11654">
    <property type="entry name" value="OLIGOPEPTIDE TRANSPORTER-RELATED"/>
    <property type="match status" value="1"/>
</dbReference>
<evidence type="ECO:0000313" key="9">
    <source>
        <dbReference type="EMBL" id="KAE9314938.1"/>
    </source>
</evidence>
<organism evidence="2 10">
    <name type="scientific">Phytophthora fragariae</name>
    <dbReference type="NCBI Taxonomy" id="53985"/>
    <lineage>
        <taxon>Eukaryota</taxon>
        <taxon>Sar</taxon>
        <taxon>Stramenopiles</taxon>
        <taxon>Oomycota</taxon>
        <taxon>Peronosporomycetes</taxon>
        <taxon>Peronosporales</taxon>
        <taxon>Peronosporaceae</taxon>
        <taxon>Phytophthora</taxon>
    </lineage>
</organism>
<dbReference type="Proteomes" id="UP000437068">
    <property type="component" value="Unassembled WGS sequence"/>
</dbReference>
<evidence type="ECO:0000313" key="17">
    <source>
        <dbReference type="Proteomes" id="UP000488956"/>
    </source>
</evidence>